<name>A0ACA9PHG3_9GLOM</name>
<sequence length="118" mass="12497">MVASTALHGPIGMQQITGDDKCRLSSRKSAKPEKASGPPPRVIDRRASVPVLPVGMKLVKISPPPTIHDATHAISSRVDQRNRRSYTGAGGTVNPSEWIAWFGFSGVSSCGPLPPEGK</sequence>
<organism evidence="1 2">
    <name type="scientific">Acaulospora colombiana</name>
    <dbReference type="NCBI Taxonomy" id="27376"/>
    <lineage>
        <taxon>Eukaryota</taxon>
        <taxon>Fungi</taxon>
        <taxon>Fungi incertae sedis</taxon>
        <taxon>Mucoromycota</taxon>
        <taxon>Glomeromycotina</taxon>
        <taxon>Glomeromycetes</taxon>
        <taxon>Diversisporales</taxon>
        <taxon>Acaulosporaceae</taxon>
        <taxon>Acaulospora</taxon>
    </lineage>
</organism>
<gene>
    <name evidence="1" type="ORF">ACOLOM_LOCUS10554</name>
</gene>
<keyword evidence="2" id="KW-1185">Reference proteome</keyword>
<dbReference type="EMBL" id="CAJVPT010034645">
    <property type="protein sequence ID" value="CAG8708568.1"/>
    <property type="molecule type" value="Genomic_DNA"/>
</dbReference>
<evidence type="ECO:0000313" key="1">
    <source>
        <dbReference type="EMBL" id="CAG8708568.1"/>
    </source>
</evidence>
<comment type="caution">
    <text evidence="1">The sequence shown here is derived from an EMBL/GenBank/DDBJ whole genome shotgun (WGS) entry which is preliminary data.</text>
</comment>
<evidence type="ECO:0000313" key="2">
    <source>
        <dbReference type="Proteomes" id="UP000789525"/>
    </source>
</evidence>
<accession>A0ACA9PHG3</accession>
<dbReference type="Proteomes" id="UP000789525">
    <property type="component" value="Unassembled WGS sequence"/>
</dbReference>
<proteinExistence type="predicted"/>
<protein>
    <submittedName>
        <fullName evidence="1">6423_t:CDS:1</fullName>
    </submittedName>
</protein>
<reference evidence="1" key="1">
    <citation type="submission" date="2021-06" db="EMBL/GenBank/DDBJ databases">
        <authorList>
            <person name="Kallberg Y."/>
            <person name="Tangrot J."/>
            <person name="Rosling A."/>
        </authorList>
    </citation>
    <scope>NUCLEOTIDE SEQUENCE</scope>
    <source>
        <strain evidence="1">CL356</strain>
    </source>
</reference>